<dbReference type="GeneID" id="70137288"/>
<accession>A0A9P8U8Q8</accession>
<evidence type="ECO:0000256" key="2">
    <source>
        <dbReference type="ARBA" id="ARBA00022692"/>
    </source>
</evidence>
<dbReference type="PANTHER" id="PTHR43394:SF15">
    <property type="entry name" value="ALPHA-FACTOR-TRANSPORTING ATPASE"/>
    <property type="match status" value="1"/>
</dbReference>
<dbReference type="Pfam" id="PF00005">
    <property type="entry name" value="ABC_tran"/>
    <property type="match status" value="2"/>
</dbReference>
<dbReference type="PROSITE" id="PS00211">
    <property type="entry name" value="ABC_TRANSPORTER_1"/>
    <property type="match status" value="1"/>
</dbReference>
<evidence type="ECO:0000256" key="7">
    <source>
        <dbReference type="SAM" id="MobiDB-lite"/>
    </source>
</evidence>
<dbReference type="CDD" id="cd18577">
    <property type="entry name" value="ABC_6TM_Pgp_ABCB1_D1_like"/>
    <property type="match status" value="1"/>
</dbReference>
<evidence type="ECO:0000256" key="4">
    <source>
        <dbReference type="ARBA" id="ARBA00022840"/>
    </source>
</evidence>
<feature type="domain" description="ABC transmembrane type-1" evidence="10">
    <location>
        <begin position="865"/>
        <end position="1144"/>
    </location>
</feature>
<comment type="caution">
    <text evidence="11">The sequence shown here is derived from an EMBL/GenBank/DDBJ whole genome shotgun (WGS) entry which is preliminary data.</text>
</comment>
<gene>
    <name evidence="11" type="ORF">BKA67DRAFT_664528</name>
</gene>
<evidence type="ECO:0000313" key="11">
    <source>
        <dbReference type="EMBL" id="KAH6645454.1"/>
    </source>
</evidence>
<feature type="transmembrane region" description="Helical" evidence="8">
    <location>
        <begin position="35"/>
        <end position="62"/>
    </location>
</feature>
<dbReference type="InterPro" id="IPR039421">
    <property type="entry name" value="Type_1_exporter"/>
</dbReference>
<dbReference type="PROSITE" id="PS50893">
    <property type="entry name" value="ABC_TRANSPORTER_2"/>
    <property type="match status" value="2"/>
</dbReference>
<keyword evidence="3" id="KW-0547">Nucleotide-binding</keyword>
<feature type="transmembrane region" description="Helical" evidence="8">
    <location>
        <begin position="897"/>
        <end position="920"/>
    </location>
</feature>
<feature type="domain" description="ABC transmembrane type-1" evidence="10">
    <location>
        <begin position="40"/>
        <end position="329"/>
    </location>
</feature>
<dbReference type="GO" id="GO:0005743">
    <property type="term" value="C:mitochondrial inner membrane"/>
    <property type="evidence" value="ECO:0007669"/>
    <property type="project" value="TreeGrafter"/>
</dbReference>
<dbReference type="GO" id="GO:0005524">
    <property type="term" value="F:ATP binding"/>
    <property type="evidence" value="ECO:0007669"/>
    <property type="project" value="UniProtKB-KW"/>
</dbReference>
<evidence type="ECO:0000256" key="1">
    <source>
        <dbReference type="ARBA" id="ARBA00004141"/>
    </source>
</evidence>
<feature type="transmembrane region" description="Helical" evidence="8">
    <location>
        <begin position="82"/>
        <end position="110"/>
    </location>
</feature>
<evidence type="ECO:0000259" key="10">
    <source>
        <dbReference type="PROSITE" id="PS50929"/>
    </source>
</evidence>
<dbReference type="CDD" id="cd18578">
    <property type="entry name" value="ABC_6TM_Pgp_ABCB1_D2_like"/>
    <property type="match status" value="1"/>
</dbReference>
<keyword evidence="6 8" id="KW-0472">Membrane</keyword>
<sequence length="1497" mass="164523">MPETGQPAQDPSRPVQHQKPQFRHLFAFTTWRHSLFLAPALVASVFASVLRASLAVLVGRIFGLIASHGRDALSAIDTVAQVSTWCTVLVIVGSIGWIIHFALMFSWLAFGDLQAQSARQRILGALLHRDLNWYDRQVNGTAVLLARTQTQLRDLQSTVCIVLGNLSVDFLTTGANLVVAFFYSWQLTLVILATLPPSIFILKLLSRKLQPAMEVQKQELSLASKHAISAIAAIDIVKAFSGTDQETWQYSAAIKRSTKAFLVQSRASACQMAYMKFWLEIIFVIGFYYGALLAKKGMDPGSVVTAFYATCNALQAIESVAPLYIMLAKGISAGQTLQHISNHVKPSGITKKPVGNETQDECDGAIRFHKVSFAYSGNPRSLVLAHKRLYFPGRQLSFLIGPSGAGKSTAADLLVKFYEPYEGDITIGGVSLKILDDDWIRRNIILLQQDGVLFDDTFLANITMGIACSDKANRASIDAVCDATHLQSTIADMPNGVRTRVGNFGHNLSGGQAQRLFLARALIRNPEVLILDEPTSGLDSPTRTLVMEAVRAWRNGKTTIVITHDLTQIRSNDHVCVLDKKRDIGWGLRHKMETAYKTSLADLLTSDNASISKAIVLRCSDGVGLQSQTPSPEHLQAEPQVSIPPLSATLWPCIASANSKLVSGRLRFGTGPTTAQETSRGTQQPSRTHKSPVQMDSGHSTKLLPDFWRHQYRTGKETLDQIIDLASSKTTAVLKAPTHCPDAPRKISRTPLRDTIIKDIPMLPPDVGRTSLTMLQEQAYSVRRLRTRNGDHVESKKRATPRGSYIDTSNNGGIDIVDRDPSHEKCQSTENTGKIVSLYATYRTVWPLLDTKARCYLVIGLLNCVLLAASVPAFSIIFASLLSVLHLSVDSIPDSQTWALFLLLVAVVGATATFLANFLMDYCGQVWIDALRVEAISRIMRQPRPFFDKSKHTPNRIIECMDRNAEEIRSLVGRFAPGVLMMATMVLTTTIWAFIISWRLTLVALSTVPLLFGVVQGYAHVSNKWEVRYNVTAEATAAVMTEAITKLRVVRALSLEQHFTAKHDKSALLTYHVGLKKAAWMAVLFACWQALIWMVMAIIFYYATVLLAVRIKLTVDDMLKVVSLLVLGIGAASQMLGSIPATSSAQATAGRLIYYASLPVPGDKNKDNQSNESEYEDTRKDFTIKPKKKLVSPFPVRLDGVYYSYPSREGKAAHSVLSNLTLEISPGMTTAITGHSGCGKSTLASLLLLMREPTHIPQVRNVRPSIYRHPISFAGLPPELLDMNTLRNQIAFVPQQPVLFPLTIEKNITYGLPDTSPLLELSNIERAARQAGVLDFIDSLPYGFDTAVGEGGQALSGGQTQRICLARALVRRPKLLILDEPTSALDPEAAVGVRRTISRLIDKARGMPGLTPSPVHGRPVVETWDLIAEESASGRCQNEIAIVIITHNVEMMKVCDRLAVLDRGRIAEQGTFKDLLNKQGRLVQLIGKDQAPEGGER</sequence>
<dbReference type="InterPro" id="IPR011527">
    <property type="entry name" value="ABC1_TM_dom"/>
</dbReference>
<dbReference type="InterPro" id="IPR003593">
    <property type="entry name" value="AAA+_ATPase"/>
</dbReference>
<evidence type="ECO:0000259" key="9">
    <source>
        <dbReference type="PROSITE" id="PS50893"/>
    </source>
</evidence>
<reference evidence="11" key="1">
    <citation type="journal article" date="2021" name="Nat. Commun.">
        <title>Genetic determinants of endophytism in the Arabidopsis root mycobiome.</title>
        <authorList>
            <person name="Mesny F."/>
            <person name="Miyauchi S."/>
            <person name="Thiergart T."/>
            <person name="Pickel B."/>
            <person name="Atanasova L."/>
            <person name="Karlsson M."/>
            <person name="Huettel B."/>
            <person name="Barry K.W."/>
            <person name="Haridas S."/>
            <person name="Chen C."/>
            <person name="Bauer D."/>
            <person name="Andreopoulos W."/>
            <person name="Pangilinan J."/>
            <person name="LaButti K."/>
            <person name="Riley R."/>
            <person name="Lipzen A."/>
            <person name="Clum A."/>
            <person name="Drula E."/>
            <person name="Henrissat B."/>
            <person name="Kohler A."/>
            <person name="Grigoriev I.V."/>
            <person name="Martin F.M."/>
            <person name="Hacquard S."/>
        </authorList>
    </citation>
    <scope>NUCLEOTIDE SEQUENCE</scope>
    <source>
        <strain evidence="11">MPI-SDFR-AT-0073</strain>
    </source>
</reference>
<feature type="transmembrane region" description="Helical" evidence="8">
    <location>
        <begin position="1078"/>
        <end position="1109"/>
    </location>
</feature>
<feature type="domain" description="ABC transporter" evidence="9">
    <location>
        <begin position="1196"/>
        <end position="1488"/>
    </location>
</feature>
<keyword evidence="5 8" id="KW-1133">Transmembrane helix</keyword>
<feature type="region of interest" description="Disordered" evidence="7">
    <location>
        <begin position="667"/>
        <end position="700"/>
    </location>
</feature>
<feature type="transmembrane region" description="Helical" evidence="8">
    <location>
        <begin position="1002"/>
        <end position="1021"/>
    </location>
</feature>
<dbReference type="GO" id="GO:0016887">
    <property type="term" value="F:ATP hydrolysis activity"/>
    <property type="evidence" value="ECO:0007669"/>
    <property type="project" value="InterPro"/>
</dbReference>
<feature type="transmembrane region" description="Helical" evidence="8">
    <location>
        <begin position="189"/>
        <end position="206"/>
    </location>
</feature>
<dbReference type="InterPro" id="IPR027417">
    <property type="entry name" value="P-loop_NTPase"/>
</dbReference>
<dbReference type="InterPro" id="IPR036640">
    <property type="entry name" value="ABC1_TM_sf"/>
</dbReference>
<dbReference type="RefSeq" id="XP_045951968.1">
    <property type="nucleotide sequence ID" value="XM_046108397.1"/>
</dbReference>
<keyword evidence="4" id="KW-0067">ATP-binding</keyword>
<protein>
    <submittedName>
        <fullName evidence="11">Uncharacterized protein</fullName>
    </submittedName>
</protein>
<dbReference type="PANTHER" id="PTHR43394">
    <property type="entry name" value="ATP-DEPENDENT PERMEASE MDL1, MITOCHONDRIAL"/>
    <property type="match status" value="1"/>
</dbReference>
<dbReference type="SUPFAM" id="SSF90123">
    <property type="entry name" value="ABC transporter transmembrane region"/>
    <property type="match status" value="2"/>
</dbReference>
<dbReference type="GO" id="GO:0015421">
    <property type="term" value="F:ABC-type oligopeptide transporter activity"/>
    <property type="evidence" value="ECO:0007669"/>
    <property type="project" value="TreeGrafter"/>
</dbReference>
<evidence type="ECO:0000256" key="8">
    <source>
        <dbReference type="SAM" id="Phobius"/>
    </source>
</evidence>
<feature type="transmembrane region" description="Helical" evidence="8">
    <location>
        <begin position="975"/>
        <end position="995"/>
    </location>
</feature>
<dbReference type="InterPro" id="IPR017871">
    <property type="entry name" value="ABC_transporter-like_CS"/>
</dbReference>
<evidence type="ECO:0000313" key="12">
    <source>
        <dbReference type="Proteomes" id="UP000758603"/>
    </source>
</evidence>
<dbReference type="InterPro" id="IPR003439">
    <property type="entry name" value="ABC_transporter-like_ATP-bd"/>
</dbReference>
<dbReference type="Gene3D" id="3.40.50.300">
    <property type="entry name" value="P-loop containing nucleotide triphosphate hydrolases"/>
    <property type="match status" value="2"/>
</dbReference>
<dbReference type="Gene3D" id="1.20.1560.10">
    <property type="entry name" value="ABC transporter type 1, transmembrane domain"/>
    <property type="match status" value="2"/>
</dbReference>
<organism evidence="11 12">
    <name type="scientific">Truncatella angustata</name>
    <dbReference type="NCBI Taxonomy" id="152316"/>
    <lineage>
        <taxon>Eukaryota</taxon>
        <taxon>Fungi</taxon>
        <taxon>Dikarya</taxon>
        <taxon>Ascomycota</taxon>
        <taxon>Pezizomycotina</taxon>
        <taxon>Sordariomycetes</taxon>
        <taxon>Xylariomycetidae</taxon>
        <taxon>Amphisphaeriales</taxon>
        <taxon>Sporocadaceae</taxon>
        <taxon>Truncatella</taxon>
    </lineage>
</organism>
<keyword evidence="2 8" id="KW-0812">Transmembrane</keyword>
<feature type="compositionally biased region" description="Polar residues" evidence="7">
    <location>
        <begin position="671"/>
        <end position="686"/>
    </location>
</feature>
<feature type="transmembrane region" description="Helical" evidence="8">
    <location>
        <begin position="856"/>
        <end position="885"/>
    </location>
</feature>
<name>A0A9P8U8Q8_9PEZI</name>
<dbReference type="PROSITE" id="PS50929">
    <property type="entry name" value="ABC_TM1F"/>
    <property type="match status" value="2"/>
</dbReference>
<feature type="transmembrane region" description="Helical" evidence="8">
    <location>
        <begin position="277"/>
        <end position="294"/>
    </location>
</feature>
<dbReference type="Pfam" id="PF00664">
    <property type="entry name" value="ABC_membrane"/>
    <property type="match status" value="2"/>
</dbReference>
<dbReference type="Proteomes" id="UP000758603">
    <property type="component" value="Unassembled WGS sequence"/>
</dbReference>
<evidence type="ECO:0000256" key="6">
    <source>
        <dbReference type="ARBA" id="ARBA00023136"/>
    </source>
</evidence>
<comment type="subcellular location">
    <subcellularLocation>
        <location evidence="1">Membrane</location>
        <topology evidence="1">Multi-pass membrane protein</topology>
    </subcellularLocation>
</comment>
<keyword evidence="12" id="KW-1185">Reference proteome</keyword>
<dbReference type="OrthoDB" id="6500128at2759"/>
<evidence type="ECO:0000256" key="5">
    <source>
        <dbReference type="ARBA" id="ARBA00022989"/>
    </source>
</evidence>
<dbReference type="SUPFAM" id="SSF52540">
    <property type="entry name" value="P-loop containing nucleoside triphosphate hydrolases"/>
    <property type="match status" value="3"/>
</dbReference>
<evidence type="ECO:0000256" key="3">
    <source>
        <dbReference type="ARBA" id="ARBA00022741"/>
    </source>
</evidence>
<proteinExistence type="predicted"/>
<feature type="domain" description="ABC transporter" evidence="9">
    <location>
        <begin position="366"/>
        <end position="605"/>
    </location>
</feature>
<dbReference type="CDD" id="cd03228">
    <property type="entry name" value="ABCC_MRP_Like"/>
    <property type="match status" value="1"/>
</dbReference>
<dbReference type="GO" id="GO:0090374">
    <property type="term" value="P:oligopeptide export from mitochondrion"/>
    <property type="evidence" value="ECO:0007669"/>
    <property type="project" value="TreeGrafter"/>
</dbReference>
<dbReference type="SMART" id="SM00382">
    <property type="entry name" value="AAA"/>
    <property type="match status" value="2"/>
</dbReference>
<dbReference type="EMBL" id="JAGPXC010000011">
    <property type="protein sequence ID" value="KAH6645454.1"/>
    <property type="molecule type" value="Genomic_DNA"/>
</dbReference>